<feature type="compositionally biased region" description="Low complexity" evidence="1">
    <location>
        <begin position="221"/>
        <end position="234"/>
    </location>
</feature>
<dbReference type="Gramene" id="Mp6g19420.1">
    <property type="protein sequence ID" value="Mp6g19420.1.cds1"/>
    <property type="gene ID" value="Mp6g19420"/>
</dbReference>
<dbReference type="AlphaFoldDB" id="A0A2R6X073"/>
<proteinExistence type="predicted"/>
<feature type="region of interest" description="Disordered" evidence="1">
    <location>
        <begin position="77"/>
        <end position="96"/>
    </location>
</feature>
<feature type="compositionally biased region" description="Pro residues" evidence="1">
    <location>
        <begin position="204"/>
        <end position="220"/>
    </location>
</feature>
<dbReference type="Proteomes" id="UP000244005">
    <property type="component" value="Unassembled WGS sequence"/>
</dbReference>
<organism evidence="2 3">
    <name type="scientific">Marchantia polymorpha</name>
    <name type="common">Common liverwort</name>
    <name type="synonym">Marchantia aquatica</name>
    <dbReference type="NCBI Taxonomy" id="3197"/>
    <lineage>
        <taxon>Eukaryota</taxon>
        <taxon>Viridiplantae</taxon>
        <taxon>Streptophyta</taxon>
        <taxon>Embryophyta</taxon>
        <taxon>Marchantiophyta</taxon>
        <taxon>Marchantiopsida</taxon>
        <taxon>Marchantiidae</taxon>
        <taxon>Marchantiales</taxon>
        <taxon>Marchantiaceae</taxon>
        <taxon>Marchantia</taxon>
    </lineage>
</organism>
<feature type="compositionally biased region" description="Low complexity" evidence="1">
    <location>
        <begin position="152"/>
        <end position="161"/>
    </location>
</feature>
<dbReference type="EMBL" id="KZ772717">
    <property type="protein sequence ID" value="PTQ39471.1"/>
    <property type="molecule type" value="Genomic_DNA"/>
</dbReference>
<accession>A0A2R6X073</accession>
<evidence type="ECO:0000313" key="2">
    <source>
        <dbReference type="EMBL" id="PTQ39471.1"/>
    </source>
</evidence>
<sequence length="431" mass="46864">MHINNHDINSRTPLPRLESMYHLATKKAITIDTTQGIPPPPTHSLDSVQPLLPSWYERPCHCLQSPAPTGADLRCAHTQRTVPPGHPASRSSPANPSVAFPTYVLSTLLTRASRMQHQANGWAFYASGNKGCRSSSSSRRRRRRQAGSKRASPSSWPSSPLSSHLYSLLSSRAGQGTRASSLLPFPFVEFQWAQSSLIAMWSPSPSPSLRLPPPPPPPVQGPRLSPSLPPSRASMGARRGPSRRAREVGELWKGRSTELTTVYLEPGQSSGAATSAHTPSAYARVSIHLESQDSALFHANLPQFLGFCSAKLVTVSGLQGPANPTSLSTGPPTCSLSARSTVFDMEVTPLIRWTIRSPPPVQLRSSPSLPVKAPARVAAPGSMPHFCHRVHSERAPQHQRIHIQQIVTSTVKERTFRPTVIPIHARFPVTI</sequence>
<gene>
    <name evidence="2" type="ORF">MARPO_0045s0121</name>
</gene>
<feature type="region of interest" description="Disordered" evidence="1">
    <location>
        <begin position="204"/>
        <end position="247"/>
    </location>
</feature>
<evidence type="ECO:0000313" key="3">
    <source>
        <dbReference type="Proteomes" id="UP000244005"/>
    </source>
</evidence>
<protein>
    <submittedName>
        <fullName evidence="2">Uncharacterized protein</fullName>
    </submittedName>
</protein>
<reference evidence="3" key="1">
    <citation type="journal article" date="2017" name="Cell">
        <title>Insights into land plant evolution garnered from the Marchantia polymorpha genome.</title>
        <authorList>
            <person name="Bowman J.L."/>
            <person name="Kohchi T."/>
            <person name="Yamato K.T."/>
            <person name="Jenkins J."/>
            <person name="Shu S."/>
            <person name="Ishizaki K."/>
            <person name="Yamaoka S."/>
            <person name="Nishihama R."/>
            <person name="Nakamura Y."/>
            <person name="Berger F."/>
            <person name="Adam C."/>
            <person name="Aki S.S."/>
            <person name="Althoff F."/>
            <person name="Araki T."/>
            <person name="Arteaga-Vazquez M.A."/>
            <person name="Balasubrmanian S."/>
            <person name="Barry K."/>
            <person name="Bauer D."/>
            <person name="Boehm C.R."/>
            <person name="Briginshaw L."/>
            <person name="Caballero-Perez J."/>
            <person name="Catarino B."/>
            <person name="Chen F."/>
            <person name="Chiyoda S."/>
            <person name="Chovatia M."/>
            <person name="Davies K.M."/>
            <person name="Delmans M."/>
            <person name="Demura T."/>
            <person name="Dierschke T."/>
            <person name="Dolan L."/>
            <person name="Dorantes-Acosta A.E."/>
            <person name="Eklund D.M."/>
            <person name="Florent S.N."/>
            <person name="Flores-Sandoval E."/>
            <person name="Fujiyama A."/>
            <person name="Fukuzawa H."/>
            <person name="Galik B."/>
            <person name="Grimanelli D."/>
            <person name="Grimwood J."/>
            <person name="Grossniklaus U."/>
            <person name="Hamada T."/>
            <person name="Haseloff J."/>
            <person name="Hetherington A.J."/>
            <person name="Higo A."/>
            <person name="Hirakawa Y."/>
            <person name="Hundley H.N."/>
            <person name="Ikeda Y."/>
            <person name="Inoue K."/>
            <person name="Inoue S.I."/>
            <person name="Ishida S."/>
            <person name="Jia Q."/>
            <person name="Kakita M."/>
            <person name="Kanazawa T."/>
            <person name="Kawai Y."/>
            <person name="Kawashima T."/>
            <person name="Kennedy M."/>
            <person name="Kinose K."/>
            <person name="Kinoshita T."/>
            <person name="Kohara Y."/>
            <person name="Koide E."/>
            <person name="Komatsu K."/>
            <person name="Kopischke S."/>
            <person name="Kubo M."/>
            <person name="Kyozuka J."/>
            <person name="Lagercrantz U."/>
            <person name="Lin S.S."/>
            <person name="Lindquist E."/>
            <person name="Lipzen A.M."/>
            <person name="Lu C.W."/>
            <person name="De Luna E."/>
            <person name="Martienssen R.A."/>
            <person name="Minamino N."/>
            <person name="Mizutani M."/>
            <person name="Mizutani M."/>
            <person name="Mochizuki N."/>
            <person name="Monte I."/>
            <person name="Mosher R."/>
            <person name="Nagasaki H."/>
            <person name="Nakagami H."/>
            <person name="Naramoto S."/>
            <person name="Nishitani K."/>
            <person name="Ohtani M."/>
            <person name="Okamoto T."/>
            <person name="Okumura M."/>
            <person name="Phillips J."/>
            <person name="Pollak B."/>
            <person name="Reinders A."/>
            <person name="Rovekamp M."/>
            <person name="Sano R."/>
            <person name="Sawa S."/>
            <person name="Schmid M.W."/>
            <person name="Shirakawa M."/>
            <person name="Solano R."/>
            <person name="Spunde A."/>
            <person name="Suetsugu N."/>
            <person name="Sugano S."/>
            <person name="Sugiyama A."/>
            <person name="Sun R."/>
            <person name="Suzuki Y."/>
            <person name="Takenaka M."/>
            <person name="Takezawa D."/>
            <person name="Tomogane H."/>
            <person name="Tsuzuki M."/>
            <person name="Ueda T."/>
            <person name="Umeda M."/>
            <person name="Ward J.M."/>
            <person name="Watanabe Y."/>
            <person name="Yazaki K."/>
            <person name="Yokoyama R."/>
            <person name="Yoshitake Y."/>
            <person name="Yotsui I."/>
            <person name="Zachgo S."/>
            <person name="Schmutz J."/>
        </authorList>
    </citation>
    <scope>NUCLEOTIDE SEQUENCE [LARGE SCALE GENOMIC DNA]</scope>
    <source>
        <strain evidence="3">Tak-1</strain>
    </source>
</reference>
<evidence type="ECO:0000256" key="1">
    <source>
        <dbReference type="SAM" id="MobiDB-lite"/>
    </source>
</evidence>
<name>A0A2R6X073_MARPO</name>
<feature type="compositionally biased region" description="Basic residues" evidence="1">
    <location>
        <begin position="138"/>
        <end position="147"/>
    </location>
</feature>
<feature type="region of interest" description="Disordered" evidence="1">
    <location>
        <begin position="129"/>
        <end position="161"/>
    </location>
</feature>
<keyword evidence="3" id="KW-1185">Reference proteome</keyword>